<dbReference type="PANTHER" id="PTHR43797">
    <property type="entry name" value="HOMOCYSTEINE/CYSTEINE SYNTHASE"/>
    <property type="match status" value="1"/>
</dbReference>
<evidence type="ECO:0000313" key="7">
    <source>
        <dbReference type="Proteomes" id="UP000184079"/>
    </source>
</evidence>
<dbReference type="InterPro" id="IPR054542">
    <property type="entry name" value="Cys_met_metab_PP"/>
</dbReference>
<dbReference type="Gene3D" id="3.40.640.10">
    <property type="entry name" value="Type I PLP-dependent aspartate aminotransferase-like (Major domain)"/>
    <property type="match status" value="1"/>
</dbReference>
<keyword evidence="7" id="KW-1185">Reference proteome</keyword>
<comment type="cofactor">
    <cofactor evidence="1 5">
        <name>pyridoxal 5'-phosphate</name>
        <dbReference type="ChEBI" id="CHEBI:597326"/>
    </cofactor>
</comment>
<dbReference type="Pfam" id="PF01053">
    <property type="entry name" value="Cys_Met_Meta_PP"/>
    <property type="match status" value="1"/>
</dbReference>
<name>A0A1M5RBZ1_9BACI</name>
<dbReference type="GO" id="GO:0006535">
    <property type="term" value="P:cysteine biosynthetic process from serine"/>
    <property type="evidence" value="ECO:0007669"/>
    <property type="project" value="TreeGrafter"/>
</dbReference>
<dbReference type="InterPro" id="IPR015421">
    <property type="entry name" value="PyrdxlP-dep_Trfase_major"/>
</dbReference>
<dbReference type="CDD" id="cd00614">
    <property type="entry name" value="CGS_like"/>
    <property type="match status" value="1"/>
</dbReference>
<dbReference type="NCBIfam" id="TIGR01326">
    <property type="entry name" value="OAH_OAS_sulfhy"/>
    <property type="match status" value="1"/>
</dbReference>
<dbReference type="SUPFAM" id="SSF53383">
    <property type="entry name" value="PLP-dependent transferases"/>
    <property type="match status" value="1"/>
</dbReference>
<dbReference type="PROSITE" id="PS00868">
    <property type="entry name" value="CYS_MET_METAB_PP"/>
    <property type="match status" value="1"/>
</dbReference>
<dbReference type="PANTHER" id="PTHR43797:SF2">
    <property type="entry name" value="HOMOCYSTEINE_CYSTEINE SYNTHASE"/>
    <property type="match status" value="1"/>
</dbReference>
<dbReference type="GO" id="GO:0003961">
    <property type="term" value="F:O-acetylhomoserine aminocarboxypropyltransferase activity"/>
    <property type="evidence" value="ECO:0007669"/>
    <property type="project" value="TreeGrafter"/>
</dbReference>
<dbReference type="InterPro" id="IPR006235">
    <property type="entry name" value="OAc-hSer/O-AcSer_sulfhydrylase"/>
</dbReference>
<dbReference type="InterPro" id="IPR000277">
    <property type="entry name" value="Cys/Met-Metab_PyrdxlP-dep_enz"/>
</dbReference>
<dbReference type="OrthoDB" id="9803887at2"/>
<keyword evidence="6" id="KW-0456">Lyase</keyword>
<dbReference type="GO" id="GO:0005737">
    <property type="term" value="C:cytoplasm"/>
    <property type="evidence" value="ECO:0007669"/>
    <property type="project" value="TreeGrafter"/>
</dbReference>
<proteinExistence type="inferred from homology"/>
<dbReference type="Proteomes" id="UP000184079">
    <property type="component" value="Unassembled WGS sequence"/>
</dbReference>
<evidence type="ECO:0000256" key="2">
    <source>
        <dbReference type="ARBA" id="ARBA00009077"/>
    </source>
</evidence>
<reference evidence="7" key="1">
    <citation type="submission" date="2016-11" db="EMBL/GenBank/DDBJ databases">
        <authorList>
            <person name="Varghese N."/>
            <person name="Submissions S."/>
        </authorList>
    </citation>
    <scope>NUCLEOTIDE SEQUENCE [LARGE SCALE GENOMIC DNA]</scope>
    <source>
        <strain evidence="7">CGMCC 1.6496</strain>
    </source>
</reference>
<dbReference type="GO" id="GO:0004124">
    <property type="term" value="F:cysteine synthase activity"/>
    <property type="evidence" value="ECO:0007669"/>
    <property type="project" value="TreeGrafter"/>
</dbReference>
<evidence type="ECO:0000313" key="6">
    <source>
        <dbReference type="EMBL" id="SHH23688.1"/>
    </source>
</evidence>
<sequence>MSHFFTQDPETALLHGGQIPDSATGARAVPIYQTTSYVFNDTEHAQNLFGLKEPGNIYSRIGNPTVDTFEQRIAQLEDGVAAVATSSGMAAITFAILNVASAGDDIITDSNLYGGTYNLFANILPRYGIHVKFVDGSNPIEVEAAITEKTKAIFGETITNPSLQVFDIETIAAIAHAHHIPLIIDNTFAPYLVKPFAWGADIIVHSATKWIGGHGTTIGGVVVDGGRFDWNHDKFPGFTQPDASYNGLRFTDVGPAAFATKLRVQLIRDIGACLSPHSAFLLLQGLETLHLRMQQHTNNAQKIAAFLTDHPAIEWVNYPGLSNHPSYPLTKKYFRDGTAGSIITFGIQGGREAGRQLIDQIELWSHVANVGDAKSLIIHPASTTHQQLTTEELAASGTTEETIRLSVGLESVHDLLITLDNAIAKATGEQATIAIDEKQAIHWLLHSPFLRDGGNARKKCLAVYGLETANETDRNKVFQLQAFGFDIAVVGSTNLTFPLPQYKELSNIPVVDATWSLQATLPATLLEQLVNKDCKLLWVAKTKETAATIDHANAAGITVITQKNPYEEALLLRNNATEAPVFA</sequence>
<gene>
    <name evidence="6" type="ORF">SAMN05421807_10593</name>
</gene>
<keyword evidence="3" id="KW-0808">Transferase</keyword>
<dbReference type="RefSeq" id="WP_073006893.1">
    <property type="nucleotide sequence ID" value="NZ_FQXD01000005.1"/>
</dbReference>
<evidence type="ECO:0000256" key="1">
    <source>
        <dbReference type="ARBA" id="ARBA00001933"/>
    </source>
</evidence>
<dbReference type="GO" id="GO:0016829">
    <property type="term" value="F:lyase activity"/>
    <property type="evidence" value="ECO:0007669"/>
    <property type="project" value="UniProtKB-KW"/>
</dbReference>
<protein>
    <submittedName>
        <fullName evidence="6">O-acetylhomoserine (Thiol)-lyase</fullName>
    </submittedName>
</protein>
<evidence type="ECO:0000256" key="3">
    <source>
        <dbReference type="ARBA" id="ARBA00022679"/>
    </source>
</evidence>
<dbReference type="GO" id="GO:0071269">
    <property type="term" value="P:L-homocysteine biosynthetic process"/>
    <property type="evidence" value="ECO:0007669"/>
    <property type="project" value="TreeGrafter"/>
</dbReference>
<dbReference type="FunFam" id="3.40.640.10:FF:000035">
    <property type="entry name" value="O-succinylhomoserine sulfhydrylase"/>
    <property type="match status" value="1"/>
</dbReference>
<dbReference type="GO" id="GO:0030170">
    <property type="term" value="F:pyridoxal phosphate binding"/>
    <property type="evidence" value="ECO:0007669"/>
    <property type="project" value="InterPro"/>
</dbReference>
<dbReference type="InterPro" id="IPR015422">
    <property type="entry name" value="PyrdxlP-dep_Trfase_small"/>
</dbReference>
<organism evidence="6 7">
    <name type="scientific">Virgibacillus chiguensis</name>
    <dbReference type="NCBI Taxonomy" id="411959"/>
    <lineage>
        <taxon>Bacteria</taxon>
        <taxon>Bacillati</taxon>
        <taxon>Bacillota</taxon>
        <taxon>Bacilli</taxon>
        <taxon>Bacillales</taxon>
        <taxon>Bacillaceae</taxon>
        <taxon>Virgibacillus</taxon>
    </lineage>
</organism>
<keyword evidence="4 5" id="KW-0663">Pyridoxal phosphate</keyword>
<dbReference type="AlphaFoldDB" id="A0A1M5RBZ1"/>
<dbReference type="InterPro" id="IPR015424">
    <property type="entry name" value="PyrdxlP-dep_Trfase"/>
</dbReference>
<comment type="similarity">
    <text evidence="2 5">Belongs to the trans-sulfuration enzymes family.</text>
</comment>
<evidence type="ECO:0000256" key="4">
    <source>
        <dbReference type="ARBA" id="ARBA00022898"/>
    </source>
</evidence>
<evidence type="ECO:0000256" key="5">
    <source>
        <dbReference type="RuleBase" id="RU362118"/>
    </source>
</evidence>
<dbReference type="EMBL" id="FQXD01000005">
    <property type="protein sequence ID" value="SHH23688.1"/>
    <property type="molecule type" value="Genomic_DNA"/>
</dbReference>
<dbReference type="Gene3D" id="3.90.1150.10">
    <property type="entry name" value="Aspartate Aminotransferase, domain 1"/>
    <property type="match status" value="1"/>
</dbReference>
<dbReference type="GO" id="GO:0019346">
    <property type="term" value="P:transsulfuration"/>
    <property type="evidence" value="ECO:0007669"/>
    <property type="project" value="InterPro"/>
</dbReference>
<accession>A0A1M5RBZ1</accession>